<dbReference type="EC" id="2.4.2.4" evidence="6"/>
<evidence type="ECO:0000259" key="5">
    <source>
        <dbReference type="SMART" id="SM00941"/>
    </source>
</evidence>
<dbReference type="GO" id="GO:0004645">
    <property type="term" value="F:1,4-alpha-oligoglucan phosphorylase activity"/>
    <property type="evidence" value="ECO:0007669"/>
    <property type="project" value="InterPro"/>
</dbReference>
<proteinExistence type="inferred from homology"/>
<organism evidence="6">
    <name type="scientific">candidate division WOR-3 bacterium</name>
    <dbReference type="NCBI Taxonomy" id="2052148"/>
    <lineage>
        <taxon>Bacteria</taxon>
        <taxon>Bacteria division WOR-3</taxon>
    </lineage>
</organism>
<dbReference type="SMART" id="SM00941">
    <property type="entry name" value="PYNP_C"/>
    <property type="match status" value="1"/>
</dbReference>
<evidence type="ECO:0000313" key="6">
    <source>
        <dbReference type="EMBL" id="HDQ99219.1"/>
    </source>
</evidence>
<dbReference type="AlphaFoldDB" id="A0A7V0T4T7"/>
<dbReference type="InterPro" id="IPR017459">
    <property type="entry name" value="Glycosyl_Trfase_fam3_N_dom"/>
</dbReference>
<dbReference type="Gene3D" id="1.20.970.10">
    <property type="entry name" value="Transferase, Pyrimidine Nucleoside Phosphorylase, Chain C"/>
    <property type="match status" value="1"/>
</dbReference>
<dbReference type="Pfam" id="PF07831">
    <property type="entry name" value="PYNP_C"/>
    <property type="match status" value="1"/>
</dbReference>
<dbReference type="SUPFAM" id="SSF47648">
    <property type="entry name" value="Nucleoside phosphorylase/phosphoribosyltransferase N-terminal domain"/>
    <property type="match status" value="1"/>
</dbReference>
<dbReference type="InterPro" id="IPR036320">
    <property type="entry name" value="Glycosyl_Trfase_fam3_N_dom_sf"/>
</dbReference>
<sequence>MLRRVNPYELILRKRNRGRLAPEEIRALVEGFGSGAVPDYQMSAFLMAVYFRGMNVEETVALTEALMNSGERFEFPDLAGPKVDKHSTGGVGDKVSLILAPLAAACGLIVPMVSGRSLGHTGGTLDKLESISGFRTDLSRAEFERILGNIGVSMMGQTDGLCPADRRMYALRDVTATVDSIPLIAASIMSKKLAEGIDGLVLDVKTGGGAFMSRLPQARSLARQMLRIGARMGKRVVAVITGMSEPLGHAVGNALEVAEAIEALKGRWPLDLEEVTLALGEEMLLLGRVARTQVQARRLLLRALADGRALEVFRKLVEAQGGDPKVIDDPSRLPRAGHVHEVFAPAGGYLRQIDALRIGLLGVELGAGRRKLGAKVDPAVGFVFRRKVGDKVEPGELLFEVHAATRRRAEEAGRAAFAACTIGRNAPRAGERVIARMGR</sequence>
<protein>
    <submittedName>
        <fullName evidence="6">Thymidine phosphorylase</fullName>
        <ecNumber evidence="6">2.4.2.4</ecNumber>
    </submittedName>
</protein>
<dbReference type="PANTHER" id="PTHR10515">
    <property type="entry name" value="THYMIDINE PHOSPHORYLASE"/>
    <property type="match status" value="1"/>
</dbReference>
<dbReference type="NCBIfam" id="NF004490">
    <property type="entry name" value="PRK05820.1"/>
    <property type="match status" value="1"/>
</dbReference>
<dbReference type="InterPro" id="IPR035902">
    <property type="entry name" value="Nuc_phospho_transferase"/>
</dbReference>
<dbReference type="InterPro" id="IPR000053">
    <property type="entry name" value="Thymidine/pyrmidine_PPase"/>
</dbReference>
<dbReference type="GO" id="GO:0005829">
    <property type="term" value="C:cytosol"/>
    <property type="evidence" value="ECO:0007669"/>
    <property type="project" value="TreeGrafter"/>
</dbReference>
<feature type="domain" description="Pyrimidine nucleoside phosphorylase C-terminal" evidence="5">
    <location>
        <begin position="349"/>
        <end position="423"/>
    </location>
</feature>
<dbReference type="FunFam" id="3.40.1030.10:FF:000003">
    <property type="entry name" value="Pyrimidine-nucleoside phosphorylase"/>
    <property type="match status" value="1"/>
</dbReference>
<dbReference type="Gene3D" id="3.40.1030.10">
    <property type="entry name" value="Nucleoside phosphorylase/phosphoribosyltransferase catalytic domain"/>
    <property type="match status" value="1"/>
</dbReference>
<dbReference type="GO" id="GO:0009032">
    <property type="term" value="F:thymidine phosphorylase activity"/>
    <property type="evidence" value="ECO:0007669"/>
    <property type="project" value="UniProtKB-EC"/>
</dbReference>
<comment type="caution">
    <text evidence="6">The sequence shown here is derived from an EMBL/GenBank/DDBJ whole genome shotgun (WGS) entry which is preliminary data.</text>
</comment>
<evidence type="ECO:0000256" key="4">
    <source>
        <dbReference type="ARBA" id="ARBA00022679"/>
    </source>
</evidence>
<dbReference type="InterPro" id="IPR018090">
    <property type="entry name" value="Pyrmidine_PPas_bac/euk"/>
</dbReference>
<gene>
    <name evidence="6" type="ORF">ENN51_02890</name>
</gene>
<dbReference type="EMBL" id="DSBX01000113">
    <property type="protein sequence ID" value="HDQ99219.1"/>
    <property type="molecule type" value="Genomic_DNA"/>
</dbReference>
<dbReference type="SUPFAM" id="SSF54680">
    <property type="entry name" value="Pyrimidine nucleoside phosphorylase C-terminal domain"/>
    <property type="match status" value="1"/>
</dbReference>
<dbReference type="SUPFAM" id="SSF52418">
    <property type="entry name" value="Nucleoside phosphorylase/phosphoribosyltransferase catalytic domain"/>
    <property type="match status" value="1"/>
</dbReference>
<name>A0A7V0T4T7_UNCW3</name>
<dbReference type="Proteomes" id="UP000885672">
    <property type="component" value="Unassembled WGS sequence"/>
</dbReference>
<dbReference type="Pfam" id="PF02885">
    <property type="entry name" value="Glycos_trans_3N"/>
    <property type="match status" value="1"/>
</dbReference>
<dbReference type="GO" id="GO:0006206">
    <property type="term" value="P:pyrimidine nucleobase metabolic process"/>
    <property type="evidence" value="ECO:0007669"/>
    <property type="project" value="InterPro"/>
</dbReference>
<comment type="similarity">
    <text evidence="1">Belongs to the thymidine/pyrimidine-nucleoside phosphorylase family.</text>
</comment>
<dbReference type="InterPro" id="IPR036566">
    <property type="entry name" value="PYNP-like_C_sf"/>
</dbReference>
<dbReference type="Pfam" id="PF00591">
    <property type="entry name" value="Glycos_transf_3"/>
    <property type="match status" value="1"/>
</dbReference>
<dbReference type="InterPro" id="IPR013102">
    <property type="entry name" value="PYNP_C"/>
</dbReference>
<keyword evidence="3 6" id="KW-0328">Glycosyltransferase</keyword>
<dbReference type="GO" id="GO:0006213">
    <property type="term" value="P:pyrimidine nucleoside metabolic process"/>
    <property type="evidence" value="ECO:0007669"/>
    <property type="project" value="InterPro"/>
</dbReference>
<dbReference type="InterPro" id="IPR000312">
    <property type="entry name" value="Glycosyl_Trfase_fam3"/>
</dbReference>
<accession>A0A7V0T4T7</accession>
<dbReference type="NCBIfam" id="TIGR02644">
    <property type="entry name" value="Y_phosphoryl"/>
    <property type="match status" value="1"/>
</dbReference>
<keyword evidence="4 6" id="KW-0808">Transferase</keyword>
<dbReference type="PANTHER" id="PTHR10515:SF0">
    <property type="entry name" value="THYMIDINE PHOSPHORYLASE"/>
    <property type="match status" value="1"/>
</dbReference>
<comment type="subunit">
    <text evidence="2">Homodimer.</text>
</comment>
<dbReference type="PIRSF" id="PIRSF000478">
    <property type="entry name" value="TP_PyNP"/>
    <property type="match status" value="1"/>
</dbReference>
<evidence type="ECO:0000256" key="1">
    <source>
        <dbReference type="ARBA" id="ARBA00006915"/>
    </source>
</evidence>
<evidence type="ECO:0000256" key="3">
    <source>
        <dbReference type="ARBA" id="ARBA00022676"/>
    </source>
</evidence>
<evidence type="ECO:0000256" key="2">
    <source>
        <dbReference type="ARBA" id="ARBA00011738"/>
    </source>
</evidence>
<reference evidence="6" key="1">
    <citation type="journal article" date="2020" name="mSystems">
        <title>Genome- and Community-Level Interaction Insights into Carbon Utilization and Element Cycling Functions of Hydrothermarchaeota in Hydrothermal Sediment.</title>
        <authorList>
            <person name="Zhou Z."/>
            <person name="Liu Y."/>
            <person name="Xu W."/>
            <person name="Pan J."/>
            <person name="Luo Z.H."/>
            <person name="Li M."/>
        </authorList>
    </citation>
    <scope>NUCLEOTIDE SEQUENCE [LARGE SCALE GENOMIC DNA]</scope>
    <source>
        <strain evidence="6">SpSt-1182</strain>
    </source>
</reference>
<dbReference type="Gene3D" id="3.90.1170.30">
    <property type="entry name" value="Pyrimidine nucleoside phosphorylase-like, C-terminal domain"/>
    <property type="match status" value="1"/>
</dbReference>